<dbReference type="Pfam" id="PF01725">
    <property type="entry name" value="Ham1p_like"/>
    <property type="match status" value="1"/>
</dbReference>
<dbReference type="GO" id="GO:0009143">
    <property type="term" value="P:nucleoside triphosphate catabolic process"/>
    <property type="evidence" value="ECO:0007669"/>
    <property type="project" value="InterPro"/>
</dbReference>
<dbReference type="InterPro" id="IPR002637">
    <property type="entry name" value="RdgB/HAM1"/>
</dbReference>
<accession>A0A8T3YMP2</accession>
<gene>
    <name evidence="3" type="ORF">HY544_02315</name>
</gene>
<dbReference type="CDD" id="cd00515">
    <property type="entry name" value="HAM1"/>
    <property type="match status" value="1"/>
</dbReference>
<protein>
    <submittedName>
        <fullName evidence="3">Non-canonical purine NTP pyrophosphatase</fullName>
    </submittedName>
</protein>
<proteinExistence type="inferred from homology"/>
<dbReference type="PANTHER" id="PTHR11067:SF9">
    <property type="entry name" value="INOSINE TRIPHOSPHATE PYROPHOSPHATASE"/>
    <property type="match status" value="1"/>
</dbReference>
<dbReference type="GO" id="GO:0047429">
    <property type="term" value="F:nucleoside triphosphate diphosphatase activity"/>
    <property type="evidence" value="ECO:0007669"/>
    <property type="project" value="InterPro"/>
</dbReference>
<dbReference type="GO" id="GO:0005737">
    <property type="term" value="C:cytoplasm"/>
    <property type="evidence" value="ECO:0007669"/>
    <property type="project" value="TreeGrafter"/>
</dbReference>
<keyword evidence="2" id="KW-0378">Hydrolase</keyword>
<evidence type="ECO:0000256" key="2">
    <source>
        <dbReference type="ARBA" id="ARBA00022801"/>
    </source>
</evidence>
<evidence type="ECO:0000256" key="1">
    <source>
        <dbReference type="ARBA" id="ARBA00008023"/>
    </source>
</evidence>
<organism evidence="3 4">
    <name type="scientific">Candidatus Iainarchaeum sp</name>
    <dbReference type="NCBI Taxonomy" id="3101447"/>
    <lineage>
        <taxon>Archaea</taxon>
        <taxon>Candidatus Iainarchaeota</taxon>
        <taxon>Candidatus Iainarchaeia</taxon>
        <taxon>Candidatus Iainarchaeales</taxon>
        <taxon>Candidatus Iainarchaeaceae</taxon>
        <taxon>Candidatus Iainarchaeum</taxon>
    </lineage>
</organism>
<evidence type="ECO:0000313" key="4">
    <source>
        <dbReference type="Proteomes" id="UP000732298"/>
    </source>
</evidence>
<sequence>MKLLIATTNRHKVHEISHILAEYGVEVSQLDIEAQEPDLGSLEKIAEHKARQAYSNARRPLIAEDTGIYFDAYDDFPGVFAKRVFLGIGFRGLLALIRAADSKAARFRTAICYYDGRAAKVFSGELKGRLLEHLVSEEKDRLPYEKLFVPDGHSKALVELPHGEKNRISHRAQAARKLGEWLAQRK</sequence>
<dbReference type="SUPFAM" id="SSF52972">
    <property type="entry name" value="ITPase-like"/>
    <property type="match status" value="1"/>
</dbReference>
<dbReference type="InterPro" id="IPR029001">
    <property type="entry name" value="ITPase-like_fam"/>
</dbReference>
<dbReference type="AlphaFoldDB" id="A0A8T3YMP2"/>
<evidence type="ECO:0000313" key="3">
    <source>
        <dbReference type="EMBL" id="MBI4210318.1"/>
    </source>
</evidence>
<dbReference type="Proteomes" id="UP000732298">
    <property type="component" value="Unassembled WGS sequence"/>
</dbReference>
<comment type="similarity">
    <text evidence="1">Belongs to the HAM1 NTPase family.</text>
</comment>
<dbReference type="EMBL" id="JACQPB010000030">
    <property type="protein sequence ID" value="MBI4210318.1"/>
    <property type="molecule type" value="Genomic_DNA"/>
</dbReference>
<dbReference type="PANTHER" id="PTHR11067">
    <property type="entry name" value="INOSINE TRIPHOSPHATE PYROPHOSPHATASE/HAM1 PROTEIN"/>
    <property type="match status" value="1"/>
</dbReference>
<comment type="caution">
    <text evidence="3">The sequence shown here is derived from an EMBL/GenBank/DDBJ whole genome shotgun (WGS) entry which is preliminary data.</text>
</comment>
<name>A0A8T3YMP2_9ARCH</name>
<reference evidence="3" key="1">
    <citation type="submission" date="2020-07" db="EMBL/GenBank/DDBJ databases">
        <title>Huge and variable diversity of episymbiotic CPR bacteria and DPANN archaea in groundwater ecosystems.</title>
        <authorList>
            <person name="He C.Y."/>
            <person name="Keren R."/>
            <person name="Whittaker M."/>
            <person name="Farag I.F."/>
            <person name="Doudna J."/>
            <person name="Cate J.H.D."/>
            <person name="Banfield J.F."/>
        </authorList>
    </citation>
    <scope>NUCLEOTIDE SEQUENCE</scope>
    <source>
        <strain evidence="3">NC_groundwater_1296_Ag_S-0.2um_52_80</strain>
    </source>
</reference>
<dbReference type="Gene3D" id="3.90.950.10">
    <property type="match status" value="1"/>
</dbReference>